<evidence type="ECO:0000313" key="8">
    <source>
        <dbReference type="Proteomes" id="UP000034837"/>
    </source>
</evidence>
<feature type="region of interest" description="Disordered" evidence="6">
    <location>
        <begin position="1"/>
        <end position="27"/>
    </location>
</feature>
<dbReference type="Proteomes" id="UP000034837">
    <property type="component" value="Unassembled WGS sequence"/>
</dbReference>
<reference evidence="7 8" key="1">
    <citation type="journal article" date="2015" name="Nature">
        <title>rRNA introns, odd ribosomes, and small enigmatic genomes across a large radiation of phyla.</title>
        <authorList>
            <person name="Brown C.T."/>
            <person name="Hug L.A."/>
            <person name="Thomas B.C."/>
            <person name="Sharon I."/>
            <person name="Castelle C.J."/>
            <person name="Singh A."/>
            <person name="Wilkins M.J."/>
            <person name="Williams K.H."/>
            <person name="Banfield J.F."/>
        </authorList>
    </citation>
    <scope>NUCLEOTIDE SEQUENCE [LARGE SCALE GENOMIC DNA]</scope>
</reference>
<dbReference type="PANTHER" id="PTHR21237">
    <property type="entry name" value="GRPE PROTEIN"/>
    <property type="match status" value="1"/>
</dbReference>
<protein>
    <recommendedName>
        <fullName evidence="3 4">Protein GrpE</fullName>
    </recommendedName>
    <alternativeName>
        <fullName evidence="3">HSP-70 cofactor</fullName>
    </alternativeName>
</protein>
<comment type="caution">
    <text evidence="7">The sequence shown here is derived from an EMBL/GenBank/DDBJ whole genome shotgun (WGS) entry which is preliminary data.</text>
</comment>
<dbReference type="GO" id="GO:0006457">
    <property type="term" value="P:protein folding"/>
    <property type="evidence" value="ECO:0007669"/>
    <property type="project" value="InterPro"/>
</dbReference>
<evidence type="ECO:0000256" key="1">
    <source>
        <dbReference type="ARBA" id="ARBA00009054"/>
    </source>
</evidence>
<evidence type="ECO:0000256" key="5">
    <source>
        <dbReference type="RuleBase" id="RU004478"/>
    </source>
</evidence>
<dbReference type="InterPro" id="IPR000740">
    <property type="entry name" value="GrpE"/>
</dbReference>
<dbReference type="Gene3D" id="2.30.22.10">
    <property type="entry name" value="Head domain of nucleotide exchange factor GrpE"/>
    <property type="match status" value="1"/>
</dbReference>
<dbReference type="PRINTS" id="PR00773">
    <property type="entry name" value="GRPEPROTEIN"/>
</dbReference>
<name>A0A0G1A8T1_9BACT</name>
<evidence type="ECO:0000256" key="2">
    <source>
        <dbReference type="ARBA" id="ARBA00023186"/>
    </source>
</evidence>
<gene>
    <name evidence="3" type="primary">grpE</name>
    <name evidence="7" type="ORF">UV20_C0001G0080</name>
</gene>
<dbReference type="GO" id="GO:0051087">
    <property type="term" value="F:protein-folding chaperone binding"/>
    <property type="evidence" value="ECO:0007669"/>
    <property type="project" value="InterPro"/>
</dbReference>
<keyword evidence="2 3" id="KW-0143">Chaperone</keyword>
<accession>A0A0G1A8T1</accession>
<comment type="subcellular location">
    <subcellularLocation>
        <location evidence="3">Cytoplasm</location>
    </subcellularLocation>
</comment>
<comment type="similarity">
    <text evidence="1 3 5">Belongs to the GrpE family.</text>
</comment>
<evidence type="ECO:0000256" key="6">
    <source>
        <dbReference type="SAM" id="MobiDB-lite"/>
    </source>
</evidence>
<proteinExistence type="inferred from homology"/>
<evidence type="ECO:0000256" key="4">
    <source>
        <dbReference type="RuleBase" id="RU000639"/>
    </source>
</evidence>
<feature type="compositionally biased region" description="Basic and acidic residues" evidence="6">
    <location>
        <begin position="1"/>
        <end position="20"/>
    </location>
</feature>
<dbReference type="PANTHER" id="PTHR21237:SF23">
    <property type="entry name" value="GRPE PROTEIN HOMOLOG, MITOCHONDRIAL"/>
    <property type="match status" value="1"/>
</dbReference>
<dbReference type="PROSITE" id="PS01071">
    <property type="entry name" value="GRPE"/>
    <property type="match status" value="1"/>
</dbReference>
<dbReference type="EMBL" id="LCDO01000001">
    <property type="protein sequence ID" value="KKS57440.1"/>
    <property type="molecule type" value="Genomic_DNA"/>
</dbReference>
<dbReference type="HAMAP" id="MF_01151">
    <property type="entry name" value="GrpE"/>
    <property type="match status" value="1"/>
</dbReference>
<evidence type="ECO:0000256" key="3">
    <source>
        <dbReference type="HAMAP-Rule" id="MF_01151"/>
    </source>
</evidence>
<keyword evidence="3 4" id="KW-0346">Stress response</keyword>
<sequence>MSDEPQKKQDDGMEEEKKEIQSASGKTIEEMAGEHFNNWKRALADYDNLKKEVAREKTEMGQFAKGLAAMSFLEVYDNFKKALQHQPKLEEKEADVKNWVLGLSFIKKQFAETLKELGIEEIKTVGEKFDPKLHEAIGEEEGEKTGVIVKEIEGGYTAGGKILKAAKVIVSK</sequence>
<comment type="subunit">
    <text evidence="3">Homodimer.</text>
</comment>
<evidence type="ECO:0000313" key="7">
    <source>
        <dbReference type="EMBL" id="KKS57440.1"/>
    </source>
</evidence>
<dbReference type="InterPro" id="IPR009012">
    <property type="entry name" value="GrpE_head"/>
</dbReference>
<dbReference type="GO" id="GO:0051082">
    <property type="term" value="F:unfolded protein binding"/>
    <property type="evidence" value="ECO:0007669"/>
    <property type="project" value="TreeGrafter"/>
</dbReference>
<dbReference type="GO" id="GO:0042803">
    <property type="term" value="F:protein homodimerization activity"/>
    <property type="evidence" value="ECO:0007669"/>
    <property type="project" value="InterPro"/>
</dbReference>
<dbReference type="InterPro" id="IPR013805">
    <property type="entry name" value="GrpE_CC"/>
</dbReference>
<keyword evidence="3" id="KW-0963">Cytoplasm</keyword>
<comment type="function">
    <text evidence="3 4">Participates actively in the response to hyperosmotic and heat shock by preventing the aggregation of stress-denatured proteins, in association with DnaK and GrpE. It is the nucleotide exchange factor for DnaK and may function as a thermosensor. Unfolded proteins bind initially to DnaJ; upon interaction with the DnaJ-bound protein, DnaK hydrolyzes its bound ATP, resulting in the formation of a stable complex. GrpE releases ADP from DnaK; ATP binding to DnaK triggers the release of the substrate protein, thus completing the reaction cycle. Several rounds of ATP-dependent interactions between DnaJ, DnaK and GrpE are required for fully efficient folding.</text>
</comment>
<dbReference type="AlphaFoldDB" id="A0A0G1A8T1"/>
<dbReference type="GO" id="GO:0005737">
    <property type="term" value="C:cytoplasm"/>
    <property type="evidence" value="ECO:0007669"/>
    <property type="project" value="UniProtKB-SubCell"/>
</dbReference>
<dbReference type="GO" id="GO:0000774">
    <property type="term" value="F:adenyl-nucleotide exchange factor activity"/>
    <property type="evidence" value="ECO:0007669"/>
    <property type="project" value="InterPro"/>
</dbReference>
<dbReference type="SUPFAM" id="SSF58014">
    <property type="entry name" value="Coiled-coil domain of nucleotide exchange factor GrpE"/>
    <property type="match status" value="1"/>
</dbReference>
<dbReference type="Gene3D" id="3.90.20.20">
    <property type="match status" value="1"/>
</dbReference>
<dbReference type="Pfam" id="PF01025">
    <property type="entry name" value="GrpE"/>
    <property type="match status" value="1"/>
</dbReference>
<dbReference type="SUPFAM" id="SSF51064">
    <property type="entry name" value="Head domain of nucleotide exchange factor GrpE"/>
    <property type="match status" value="1"/>
</dbReference>
<organism evidence="7 8">
    <name type="scientific">Candidatus Magasanikbacteria bacterium GW2011_GWA2_42_32</name>
    <dbReference type="NCBI Taxonomy" id="1619039"/>
    <lineage>
        <taxon>Bacteria</taxon>
        <taxon>Candidatus Magasanikiibacteriota</taxon>
    </lineage>
</organism>
<dbReference type="CDD" id="cd00446">
    <property type="entry name" value="GrpE"/>
    <property type="match status" value="1"/>
</dbReference>